<comment type="similarity">
    <text evidence="1">Belongs to the NADH dehydrogenase family.</text>
</comment>
<dbReference type="EMBL" id="BMLK01000013">
    <property type="protein sequence ID" value="GGN54116.1"/>
    <property type="molecule type" value="Genomic_DNA"/>
</dbReference>
<dbReference type="InterPro" id="IPR045024">
    <property type="entry name" value="NDH-2"/>
</dbReference>
<protein>
    <submittedName>
        <fullName evidence="7">Pyridine nucleotide-disulfide oxidoreductase</fullName>
    </submittedName>
</protein>
<evidence type="ECO:0000259" key="6">
    <source>
        <dbReference type="Pfam" id="PF07992"/>
    </source>
</evidence>
<keyword evidence="2" id="KW-0285">Flavoprotein</keyword>
<dbReference type="InterPro" id="IPR036188">
    <property type="entry name" value="FAD/NAD-bd_sf"/>
</dbReference>
<dbReference type="Proteomes" id="UP000605099">
    <property type="component" value="Unassembled WGS sequence"/>
</dbReference>
<dbReference type="PRINTS" id="PR00368">
    <property type="entry name" value="FADPNR"/>
</dbReference>
<gene>
    <name evidence="7" type="ORF">GCM10011349_29460</name>
</gene>
<evidence type="ECO:0000256" key="5">
    <source>
        <dbReference type="ARBA" id="ARBA00023027"/>
    </source>
</evidence>
<evidence type="ECO:0000256" key="1">
    <source>
        <dbReference type="ARBA" id="ARBA00005272"/>
    </source>
</evidence>
<dbReference type="PRINTS" id="PR00411">
    <property type="entry name" value="PNDRDTASEI"/>
</dbReference>
<reference evidence="8" key="1">
    <citation type="journal article" date="2019" name="Int. J. Syst. Evol. Microbiol.">
        <title>The Global Catalogue of Microorganisms (GCM) 10K type strain sequencing project: providing services to taxonomists for standard genome sequencing and annotation.</title>
        <authorList>
            <consortium name="The Broad Institute Genomics Platform"/>
            <consortium name="The Broad Institute Genome Sequencing Center for Infectious Disease"/>
            <person name="Wu L."/>
            <person name="Ma J."/>
        </authorList>
    </citation>
    <scope>NUCLEOTIDE SEQUENCE [LARGE SCALE GENOMIC DNA]</scope>
    <source>
        <strain evidence="8">CGMCC 1.6784</strain>
    </source>
</reference>
<evidence type="ECO:0000256" key="3">
    <source>
        <dbReference type="ARBA" id="ARBA00022827"/>
    </source>
</evidence>
<dbReference type="Gene3D" id="3.50.50.100">
    <property type="match status" value="1"/>
</dbReference>
<dbReference type="SUPFAM" id="SSF51905">
    <property type="entry name" value="FAD/NAD(P)-binding domain"/>
    <property type="match status" value="1"/>
</dbReference>
<dbReference type="PANTHER" id="PTHR43706">
    <property type="entry name" value="NADH DEHYDROGENASE"/>
    <property type="match status" value="1"/>
</dbReference>
<comment type="caution">
    <text evidence="7">The sequence shown here is derived from an EMBL/GenBank/DDBJ whole genome shotgun (WGS) entry which is preliminary data.</text>
</comment>
<keyword evidence="5" id="KW-0520">NAD</keyword>
<evidence type="ECO:0000313" key="8">
    <source>
        <dbReference type="Proteomes" id="UP000605099"/>
    </source>
</evidence>
<dbReference type="RefSeq" id="WP_188820695.1">
    <property type="nucleotide sequence ID" value="NZ_BMLK01000013.1"/>
</dbReference>
<dbReference type="InterPro" id="IPR023753">
    <property type="entry name" value="FAD/NAD-binding_dom"/>
</dbReference>
<proteinExistence type="inferred from homology"/>
<feature type="domain" description="FAD/NAD(P)-binding" evidence="6">
    <location>
        <begin position="4"/>
        <end position="315"/>
    </location>
</feature>
<dbReference type="PANTHER" id="PTHR43706:SF45">
    <property type="entry name" value="NADH DEHYDROGENASE-LIKE PROTEIN RV1812C"/>
    <property type="match status" value="1"/>
</dbReference>
<name>A0ABQ2JU14_9SPHN</name>
<keyword evidence="8" id="KW-1185">Reference proteome</keyword>
<evidence type="ECO:0000256" key="4">
    <source>
        <dbReference type="ARBA" id="ARBA00023002"/>
    </source>
</evidence>
<organism evidence="7 8">
    <name type="scientific">Novosphingobium indicum</name>
    <dbReference type="NCBI Taxonomy" id="462949"/>
    <lineage>
        <taxon>Bacteria</taxon>
        <taxon>Pseudomonadati</taxon>
        <taxon>Pseudomonadota</taxon>
        <taxon>Alphaproteobacteria</taxon>
        <taxon>Sphingomonadales</taxon>
        <taxon>Sphingomonadaceae</taxon>
        <taxon>Novosphingobium</taxon>
    </lineage>
</organism>
<dbReference type="Pfam" id="PF07992">
    <property type="entry name" value="Pyr_redox_2"/>
    <property type="match status" value="1"/>
</dbReference>
<evidence type="ECO:0000256" key="2">
    <source>
        <dbReference type="ARBA" id="ARBA00022630"/>
    </source>
</evidence>
<evidence type="ECO:0000313" key="7">
    <source>
        <dbReference type="EMBL" id="GGN54116.1"/>
    </source>
</evidence>
<keyword evidence="4" id="KW-0560">Oxidoreductase</keyword>
<keyword evidence="3" id="KW-0274">FAD</keyword>
<sequence>MTQHIVIIGAGFAGLMAALSAARLRDEKGVSPKDLKITVVAPEPALVVRPRLYERNPASMVARLDELFAATDIDFHAGHVDTIDSENGTIGIGGSEGQVSSLRYDRLVVATGSHGFQPPIPGLSDFGHNVTDFEGAVALDRHLHALAERPSSVARNTVVVGGGGFTGIEVATEMPQRLREILGQDTPIRVIMVERGPVIAPDMGNEPRPYIEARLRELDVQTVLGSGIVRLDGSGVTLENGEQIETETVVWSAGMRASPLTAQLPAERDNLGRILVAPDLRVPGSPRIFATGDTAKAATDNDGNFSLMSCQHARRLGAFAGHNAAADLLGEPTLAYDQPSYVVCLDLGADDAIFTRGWSPRTVEITGAEAKKVKMDINAVWIYPPAAEREAAFRNAFEARTVDF</sequence>
<accession>A0ABQ2JU14</accession>